<keyword evidence="2" id="KW-1185">Reference proteome</keyword>
<accession>A0AAV5UAX4</accession>
<feature type="non-terminal residue" evidence="1">
    <location>
        <position position="1"/>
    </location>
</feature>
<gene>
    <name evidence="1" type="ORF">PENTCL1PPCAC_25866</name>
</gene>
<dbReference type="EMBL" id="BTSX01000006">
    <property type="protein sequence ID" value="GMT03692.1"/>
    <property type="molecule type" value="Genomic_DNA"/>
</dbReference>
<reference evidence="1" key="1">
    <citation type="submission" date="2023-10" db="EMBL/GenBank/DDBJ databases">
        <title>Genome assembly of Pristionchus species.</title>
        <authorList>
            <person name="Yoshida K."/>
            <person name="Sommer R.J."/>
        </authorList>
    </citation>
    <scope>NUCLEOTIDE SEQUENCE</scope>
    <source>
        <strain evidence="1">RS0144</strain>
    </source>
</reference>
<proteinExistence type="predicted"/>
<sequence length="93" mass="11362">LQIWKSSSLSIDDDRKTLPETIEKDDNDMNVVIRDHEYSRSRKFIVPNYFAHISHRRTWTERFQDWFSCIRTYPGEDDDEIEIPRETKAKKWQ</sequence>
<evidence type="ECO:0000313" key="2">
    <source>
        <dbReference type="Proteomes" id="UP001432027"/>
    </source>
</evidence>
<organism evidence="1 2">
    <name type="scientific">Pristionchus entomophagus</name>
    <dbReference type="NCBI Taxonomy" id="358040"/>
    <lineage>
        <taxon>Eukaryota</taxon>
        <taxon>Metazoa</taxon>
        <taxon>Ecdysozoa</taxon>
        <taxon>Nematoda</taxon>
        <taxon>Chromadorea</taxon>
        <taxon>Rhabditida</taxon>
        <taxon>Rhabditina</taxon>
        <taxon>Diplogasteromorpha</taxon>
        <taxon>Diplogasteroidea</taxon>
        <taxon>Neodiplogasteridae</taxon>
        <taxon>Pristionchus</taxon>
    </lineage>
</organism>
<dbReference type="AlphaFoldDB" id="A0AAV5UAX4"/>
<protein>
    <submittedName>
        <fullName evidence="1">Uncharacterized protein</fullName>
    </submittedName>
</protein>
<evidence type="ECO:0000313" key="1">
    <source>
        <dbReference type="EMBL" id="GMT03692.1"/>
    </source>
</evidence>
<comment type="caution">
    <text evidence="1">The sequence shown here is derived from an EMBL/GenBank/DDBJ whole genome shotgun (WGS) entry which is preliminary data.</text>
</comment>
<name>A0AAV5UAX4_9BILA</name>
<dbReference type="Proteomes" id="UP001432027">
    <property type="component" value="Unassembled WGS sequence"/>
</dbReference>